<evidence type="ECO:0000313" key="2">
    <source>
        <dbReference type="Proteomes" id="UP000231586"/>
    </source>
</evidence>
<dbReference type="OrthoDB" id="1456570at2"/>
<comment type="caution">
    <text evidence="1">The sequence shown here is derived from an EMBL/GenBank/DDBJ whole genome shotgun (WGS) entry which is preliminary data.</text>
</comment>
<evidence type="ECO:0000313" key="1">
    <source>
        <dbReference type="EMBL" id="PJI93699.1"/>
    </source>
</evidence>
<proteinExistence type="predicted"/>
<sequence>MSRAALQEACACRACGWALDGPGWLGDRPTHAICDCCGAEAGVDDTSVEATRAYRRTWVERGAEWFDPGCRPVRWSLYEHLCSIDAP</sequence>
<dbReference type="Proteomes" id="UP000231586">
    <property type="component" value="Unassembled WGS sequence"/>
</dbReference>
<dbReference type="RefSeq" id="WP_157803726.1">
    <property type="nucleotide sequence ID" value="NZ_PGTZ01000007.1"/>
</dbReference>
<organism evidence="1 2">
    <name type="scientific">Luteimicrobium subarcticum</name>
    <dbReference type="NCBI Taxonomy" id="620910"/>
    <lineage>
        <taxon>Bacteria</taxon>
        <taxon>Bacillati</taxon>
        <taxon>Actinomycetota</taxon>
        <taxon>Actinomycetes</taxon>
        <taxon>Micrococcales</taxon>
        <taxon>Luteimicrobium</taxon>
    </lineage>
</organism>
<reference evidence="1 2" key="1">
    <citation type="submission" date="2017-11" db="EMBL/GenBank/DDBJ databases">
        <title>Genomic Encyclopedia of Archaeal and Bacterial Type Strains, Phase II (KMG-II): From Individual Species to Whole Genera.</title>
        <authorList>
            <person name="Goeker M."/>
        </authorList>
    </citation>
    <scope>NUCLEOTIDE SEQUENCE [LARGE SCALE GENOMIC DNA]</scope>
    <source>
        <strain evidence="1 2">DSM 22413</strain>
    </source>
</reference>
<keyword evidence="2" id="KW-1185">Reference proteome</keyword>
<name>A0A2M8WRZ4_9MICO</name>
<gene>
    <name evidence="1" type="ORF">CLV34_1173</name>
</gene>
<dbReference type="EMBL" id="PGTZ01000007">
    <property type="protein sequence ID" value="PJI93699.1"/>
    <property type="molecule type" value="Genomic_DNA"/>
</dbReference>
<dbReference type="AlphaFoldDB" id="A0A2M8WRZ4"/>
<protein>
    <submittedName>
        <fullName evidence="1">Uncharacterized protein</fullName>
    </submittedName>
</protein>
<accession>A0A2M8WRZ4</accession>